<evidence type="ECO:0000256" key="1">
    <source>
        <dbReference type="ARBA" id="ARBA00004413"/>
    </source>
</evidence>
<comment type="caution">
    <text evidence="5">The sequence shown here is derived from an EMBL/GenBank/DDBJ whole genome shotgun (WGS) entry which is preliminary data.</text>
</comment>
<evidence type="ECO:0000256" key="2">
    <source>
        <dbReference type="PROSITE-ProRule" id="PRU00023"/>
    </source>
</evidence>
<dbReference type="KEGG" id="qsa:O6P43_010590"/>
<dbReference type="PANTHER" id="PTHR24177:SF103">
    <property type="entry name" value="PGG DOMAIN-CONTAINING PROTEIN"/>
    <property type="match status" value="1"/>
</dbReference>
<evidence type="ECO:0000256" key="3">
    <source>
        <dbReference type="SAM" id="MobiDB-lite"/>
    </source>
</evidence>
<sequence length="386" mass="43923">MFLAILTSRYQPKDFHRDLPWKLLVGLSSLFVSIATMLVAFCAGHFFVLEDNRLRHAAFPLYAVTCLPEIRKNKDPNFTTVSDSEIKQNLYHLTLKSKWDEVIEIYKNHWWTHTSKITRSGDTALHVAVTDGKYNFVKKLVYVITQQNPANAKKVLGIKNERGNTPLHFAAYRAYLEMCVCIAEVDPSLVGSRNNEGETPLFLAALRGHKDAFLFLHTTCPDKIIQHCRRNDGQTILHSTIQGEYFGITVDPVIIPSDVQFSTEKGISSDEMKRSFLENYHTCFGFFKLLSTCARVGLAGIRKIKERHTWSHQIMDELLQRNTMYSSTEDRSKALTQSEEEGETNPYNIKPEVETTPSEIRNKINPVKQESPQAGEAKITPILEAA</sequence>
<dbReference type="Proteomes" id="UP001163823">
    <property type="component" value="Chromosome 4"/>
</dbReference>
<dbReference type="PROSITE" id="PS50088">
    <property type="entry name" value="ANK_REPEAT"/>
    <property type="match status" value="1"/>
</dbReference>
<comment type="subcellular location">
    <subcellularLocation>
        <location evidence="1">Cell membrane</location>
        <topology evidence="1">Peripheral membrane protein</topology>
        <orientation evidence="1">Cytoplasmic side</orientation>
    </subcellularLocation>
</comment>
<evidence type="ECO:0000313" key="6">
    <source>
        <dbReference type="Proteomes" id="UP001163823"/>
    </source>
</evidence>
<keyword evidence="4" id="KW-0812">Transmembrane</keyword>
<gene>
    <name evidence="5" type="ORF">O6P43_010590</name>
</gene>
<feature type="repeat" description="ANK" evidence="2">
    <location>
        <begin position="120"/>
        <end position="141"/>
    </location>
</feature>
<keyword evidence="6" id="KW-1185">Reference proteome</keyword>
<proteinExistence type="predicted"/>
<dbReference type="InterPro" id="IPR002110">
    <property type="entry name" value="Ankyrin_rpt"/>
</dbReference>
<keyword evidence="2" id="KW-0040">ANK repeat</keyword>
<dbReference type="AlphaFoldDB" id="A0AAD7VEN8"/>
<accession>A0AAD7VEN8</accession>
<organism evidence="5 6">
    <name type="scientific">Quillaja saponaria</name>
    <name type="common">Soap bark tree</name>
    <dbReference type="NCBI Taxonomy" id="32244"/>
    <lineage>
        <taxon>Eukaryota</taxon>
        <taxon>Viridiplantae</taxon>
        <taxon>Streptophyta</taxon>
        <taxon>Embryophyta</taxon>
        <taxon>Tracheophyta</taxon>
        <taxon>Spermatophyta</taxon>
        <taxon>Magnoliopsida</taxon>
        <taxon>eudicotyledons</taxon>
        <taxon>Gunneridae</taxon>
        <taxon>Pentapetalae</taxon>
        <taxon>rosids</taxon>
        <taxon>fabids</taxon>
        <taxon>Fabales</taxon>
        <taxon>Quillajaceae</taxon>
        <taxon>Quillaja</taxon>
    </lineage>
</organism>
<feature type="transmembrane region" description="Helical" evidence="4">
    <location>
        <begin position="21"/>
        <end position="48"/>
    </location>
</feature>
<dbReference type="Gene3D" id="1.25.40.20">
    <property type="entry name" value="Ankyrin repeat-containing domain"/>
    <property type="match status" value="1"/>
</dbReference>
<dbReference type="SUPFAM" id="SSF48403">
    <property type="entry name" value="Ankyrin repeat"/>
    <property type="match status" value="1"/>
</dbReference>
<reference evidence="5" key="1">
    <citation type="journal article" date="2023" name="Science">
        <title>Elucidation of the pathway for biosynthesis of saponin adjuvants from the soapbark tree.</title>
        <authorList>
            <person name="Reed J."/>
            <person name="Orme A."/>
            <person name="El-Demerdash A."/>
            <person name="Owen C."/>
            <person name="Martin L.B.B."/>
            <person name="Misra R.C."/>
            <person name="Kikuchi S."/>
            <person name="Rejzek M."/>
            <person name="Martin A.C."/>
            <person name="Harkess A."/>
            <person name="Leebens-Mack J."/>
            <person name="Louveau T."/>
            <person name="Stephenson M.J."/>
            <person name="Osbourn A."/>
        </authorList>
    </citation>
    <scope>NUCLEOTIDE SEQUENCE</scope>
    <source>
        <strain evidence="5">S10</strain>
    </source>
</reference>
<dbReference type="Pfam" id="PF12796">
    <property type="entry name" value="Ank_2"/>
    <property type="match status" value="1"/>
</dbReference>
<name>A0AAD7VEN8_QUISA</name>
<protein>
    <submittedName>
        <fullName evidence="5">Ankyrin repeat-containing protein</fullName>
    </submittedName>
</protein>
<keyword evidence="4" id="KW-0472">Membrane</keyword>
<dbReference type="GO" id="GO:0005886">
    <property type="term" value="C:plasma membrane"/>
    <property type="evidence" value="ECO:0007669"/>
    <property type="project" value="UniProtKB-SubCell"/>
</dbReference>
<dbReference type="EMBL" id="JARAOO010000004">
    <property type="protein sequence ID" value="KAJ7972745.1"/>
    <property type="molecule type" value="Genomic_DNA"/>
</dbReference>
<evidence type="ECO:0000313" key="5">
    <source>
        <dbReference type="EMBL" id="KAJ7972745.1"/>
    </source>
</evidence>
<dbReference type="InterPro" id="IPR036770">
    <property type="entry name" value="Ankyrin_rpt-contain_sf"/>
</dbReference>
<keyword evidence="4" id="KW-1133">Transmembrane helix</keyword>
<feature type="region of interest" description="Disordered" evidence="3">
    <location>
        <begin position="325"/>
        <end position="386"/>
    </location>
</feature>
<dbReference type="PANTHER" id="PTHR24177">
    <property type="entry name" value="CASKIN"/>
    <property type="match status" value="1"/>
</dbReference>
<dbReference type="SMART" id="SM00248">
    <property type="entry name" value="ANK"/>
    <property type="match status" value="3"/>
</dbReference>
<evidence type="ECO:0000256" key="4">
    <source>
        <dbReference type="SAM" id="Phobius"/>
    </source>
</evidence>
<dbReference type="PROSITE" id="PS50297">
    <property type="entry name" value="ANK_REP_REGION"/>
    <property type="match status" value="1"/>
</dbReference>